<organism evidence="1 2">
    <name type="scientific">Eumeta variegata</name>
    <name type="common">Bagworm moth</name>
    <name type="synonym">Eumeta japonica</name>
    <dbReference type="NCBI Taxonomy" id="151549"/>
    <lineage>
        <taxon>Eukaryota</taxon>
        <taxon>Metazoa</taxon>
        <taxon>Ecdysozoa</taxon>
        <taxon>Arthropoda</taxon>
        <taxon>Hexapoda</taxon>
        <taxon>Insecta</taxon>
        <taxon>Pterygota</taxon>
        <taxon>Neoptera</taxon>
        <taxon>Endopterygota</taxon>
        <taxon>Lepidoptera</taxon>
        <taxon>Glossata</taxon>
        <taxon>Ditrysia</taxon>
        <taxon>Tineoidea</taxon>
        <taxon>Psychidae</taxon>
        <taxon>Oiketicinae</taxon>
        <taxon>Eumeta</taxon>
    </lineage>
</organism>
<gene>
    <name evidence="1" type="ORF">EVAR_94184_1</name>
</gene>
<proteinExistence type="predicted"/>
<dbReference type="Proteomes" id="UP000299102">
    <property type="component" value="Unassembled WGS sequence"/>
</dbReference>
<dbReference type="OrthoDB" id="291007at2759"/>
<reference evidence="1 2" key="1">
    <citation type="journal article" date="2019" name="Commun. Biol.">
        <title>The bagworm genome reveals a unique fibroin gene that provides high tensile strength.</title>
        <authorList>
            <person name="Kono N."/>
            <person name="Nakamura H."/>
            <person name="Ohtoshi R."/>
            <person name="Tomita M."/>
            <person name="Numata K."/>
            <person name="Arakawa K."/>
        </authorList>
    </citation>
    <scope>NUCLEOTIDE SEQUENCE [LARGE SCALE GENOMIC DNA]</scope>
</reference>
<comment type="caution">
    <text evidence="1">The sequence shown here is derived from an EMBL/GenBank/DDBJ whole genome shotgun (WGS) entry which is preliminary data.</text>
</comment>
<name>A0A4C1UP85_EUMVA</name>
<dbReference type="AlphaFoldDB" id="A0A4C1UP85"/>
<keyword evidence="2" id="KW-1185">Reference proteome</keyword>
<evidence type="ECO:0000313" key="1">
    <source>
        <dbReference type="EMBL" id="GBP27782.1"/>
    </source>
</evidence>
<sequence>MNESRLTKRIYRANVCDGKVGKGYPRKFCADHIGGILKKSAKCESNSRAEDSVQACSRRWSVAPGKRTTETRFDLCRFFGTAEHEGVMGQQDYVTAHDWLRTNRHYNCPGAWD</sequence>
<evidence type="ECO:0000313" key="2">
    <source>
        <dbReference type="Proteomes" id="UP000299102"/>
    </source>
</evidence>
<dbReference type="EMBL" id="BGZK01000199">
    <property type="protein sequence ID" value="GBP27782.1"/>
    <property type="molecule type" value="Genomic_DNA"/>
</dbReference>
<protein>
    <submittedName>
        <fullName evidence="1">Uncharacterized protein</fullName>
    </submittedName>
</protein>
<accession>A0A4C1UP85</accession>